<accession>A0AAV1FBW3</accession>
<name>A0AAV1FBW3_XYRNO</name>
<protein>
    <submittedName>
        <fullName evidence="1">Uncharacterized protein</fullName>
    </submittedName>
</protein>
<dbReference type="EMBL" id="OY660869">
    <property type="protein sequence ID" value="CAJ1057992.1"/>
    <property type="molecule type" value="Genomic_DNA"/>
</dbReference>
<evidence type="ECO:0000313" key="2">
    <source>
        <dbReference type="Proteomes" id="UP001178508"/>
    </source>
</evidence>
<dbReference type="Proteomes" id="UP001178508">
    <property type="component" value="Chromosome 6"/>
</dbReference>
<sequence>MSCKRNALLLQKLMMDTSVNAFEVAPPYLGRRGGRAPALGLGVKGGGAATAAAWAGVSSRTRLLLAPQQQLLRQLHKAQVGIESLSHQRRPLSDLLAWLYWNHFRISIVYFVLTVQQRAASC</sequence>
<evidence type="ECO:0000313" key="1">
    <source>
        <dbReference type="EMBL" id="CAJ1057992.1"/>
    </source>
</evidence>
<keyword evidence="2" id="KW-1185">Reference proteome</keyword>
<dbReference type="AlphaFoldDB" id="A0AAV1FBW3"/>
<reference evidence="1" key="1">
    <citation type="submission" date="2023-08" db="EMBL/GenBank/DDBJ databases">
        <authorList>
            <person name="Alioto T."/>
            <person name="Alioto T."/>
            <person name="Gomez Garrido J."/>
        </authorList>
    </citation>
    <scope>NUCLEOTIDE SEQUENCE</scope>
</reference>
<proteinExistence type="predicted"/>
<gene>
    <name evidence="1" type="ORF">XNOV1_A023874</name>
</gene>
<organism evidence="1 2">
    <name type="scientific">Xyrichtys novacula</name>
    <name type="common">Pearly razorfish</name>
    <name type="synonym">Hemipteronotus novacula</name>
    <dbReference type="NCBI Taxonomy" id="13765"/>
    <lineage>
        <taxon>Eukaryota</taxon>
        <taxon>Metazoa</taxon>
        <taxon>Chordata</taxon>
        <taxon>Craniata</taxon>
        <taxon>Vertebrata</taxon>
        <taxon>Euteleostomi</taxon>
        <taxon>Actinopterygii</taxon>
        <taxon>Neopterygii</taxon>
        <taxon>Teleostei</taxon>
        <taxon>Neoteleostei</taxon>
        <taxon>Acanthomorphata</taxon>
        <taxon>Eupercaria</taxon>
        <taxon>Labriformes</taxon>
        <taxon>Labridae</taxon>
        <taxon>Xyrichtys</taxon>
    </lineage>
</organism>